<reference evidence="3" key="1">
    <citation type="submission" date="2025-08" db="UniProtKB">
        <authorList>
            <consortium name="RefSeq"/>
        </authorList>
    </citation>
    <scope>IDENTIFICATION</scope>
    <source>
        <tissue evidence="3">Adult</tissue>
    </source>
</reference>
<feature type="compositionally biased region" description="Polar residues" evidence="1">
    <location>
        <begin position="72"/>
        <end position="82"/>
    </location>
</feature>
<dbReference type="Proteomes" id="UP001652620">
    <property type="component" value="Chromosome 6"/>
</dbReference>
<name>A0ABM3K5P6_BACDO</name>
<evidence type="ECO:0000313" key="3">
    <source>
        <dbReference type="RefSeq" id="XP_049316787.1"/>
    </source>
</evidence>
<accession>A0ABM3K5P6</accession>
<organism evidence="2 3">
    <name type="scientific">Bactrocera dorsalis</name>
    <name type="common">Oriental fruit fly</name>
    <name type="synonym">Dacus dorsalis</name>
    <dbReference type="NCBI Taxonomy" id="27457"/>
    <lineage>
        <taxon>Eukaryota</taxon>
        <taxon>Metazoa</taxon>
        <taxon>Ecdysozoa</taxon>
        <taxon>Arthropoda</taxon>
        <taxon>Hexapoda</taxon>
        <taxon>Insecta</taxon>
        <taxon>Pterygota</taxon>
        <taxon>Neoptera</taxon>
        <taxon>Endopterygota</taxon>
        <taxon>Diptera</taxon>
        <taxon>Brachycera</taxon>
        <taxon>Muscomorpha</taxon>
        <taxon>Tephritoidea</taxon>
        <taxon>Tephritidae</taxon>
        <taxon>Bactrocera</taxon>
        <taxon>Bactrocera</taxon>
    </lineage>
</organism>
<gene>
    <name evidence="3" type="primary">LOC125779471</name>
</gene>
<feature type="compositionally biased region" description="Basic and acidic residues" evidence="1">
    <location>
        <begin position="44"/>
        <end position="53"/>
    </location>
</feature>
<dbReference type="GeneID" id="125779471"/>
<dbReference type="RefSeq" id="XP_049316787.1">
    <property type="nucleotide sequence ID" value="XM_049460830.1"/>
</dbReference>
<protein>
    <submittedName>
        <fullName evidence="3">Uncharacterized protein LOC125779471</fullName>
    </submittedName>
</protein>
<evidence type="ECO:0000313" key="2">
    <source>
        <dbReference type="Proteomes" id="UP001652620"/>
    </source>
</evidence>
<feature type="compositionally biased region" description="Basic residues" evidence="1">
    <location>
        <begin position="1"/>
        <end position="16"/>
    </location>
</feature>
<proteinExistence type="predicted"/>
<keyword evidence="2" id="KW-1185">Reference proteome</keyword>
<sequence>MSTRKYKSGSEKRKRKKESEEQNKKLPKISQYFNNQDSIQEESNEQRDGKAENDDISGNIAGPDNSEYLDSEQPQPGTSKSLNESCLNIEKLKSLPHVTAKDNFKELNDHVKRFVIENGHCKPKGPFLRDSNNRSFLDKYYYTVSKSGVKLERTWLSYSLLHQKAYCEPCWLFANRASKNIQNIWMEGYDDWKHIVEAIERHETSKEHLHSCFVHRQWQLH</sequence>
<evidence type="ECO:0000256" key="1">
    <source>
        <dbReference type="SAM" id="MobiDB-lite"/>
    </source>
</evidence>
<feature type="region of interest" description="Disordered" evidence="1">
    <location>
        <begin position="1"/>
        <end position="82"/>
    </location>
</feature>